<evidence type="ECO:0000256" key="7">
    <source>
        <dbReference type="PROSITE-ProRule" id="PRU00076"/>
    </source>
</evidence>
<dbReference type="InterPro" id="IPR000742">
    <property type="entry name" value="EGF"/>
</dbReference>
<dbReference type="Pfam" id="PF00954">
    <property type="entry name" value="S_locus_glycop"/>
    <property type="match status" value="1"/>
</dbReference>
<dbReference type="PROSITE" id="PS50026">
    <property type="entry name" value="EGF_3"/>
    <property type="match status" value="1"/>
</dbReference>
<feature type="domain" description="EGF-like" evidence="9">
    <location>
        <begin position="122"/>
        <end position="160"/>
    </location>
</feature>
<feature type="domain" description="Apple" evidence="11">
    <location>
        <begin position="180"/>
        <end position="263"/>
    </location>
</feature>
<protein>
    <recommendedName>
        <fullName evidence="1">non-specific serine/threonine protein kinase</fullName>
        <ecNumber evidence="1">2.7.11.1</ecNumber>
    </recommendedName>
</protein>
<dbReference type="InterPro" id="IPR003609">
    <property type="entry name" value="Pan_app"/>
</dbReference>
<reference evidence="13" key="1">
    <citation type="submission" date="2016-04" db="EMBL/GenBank/DDBJ databases">
        <title>Cephalotus genome sequencing.</title>
        <authorList>
            <person name="Fukushima K."/>
            <person name="Hasebe M."/>
            <person name="Fang X."/>
        </authorList>
    </citation>
    <scope>NUCLEOTIDE SEQUENCE [LARGE SCALE GENOMIC DNA]</scope>
    <source>
        <strain evidence="13">cv. St1</strain>
    </source>
</reference>
<keyword evidence="3" id="KW-1015">Disulfide bond</keyword>
<keyword evidence="13" id="KW-1185">Reference proteome</keyword>
<dbReference type="GO" id="GO:0004674">
    <property type="term" value="F:protein serine/threonine kinase activity"/>
    <property type="evidence" value="ECO:0007669"/>
    <property type="project" value="UniProtKB-EC"/>
</dbReference>
<comment type="catalytic activity">
    <reaction evidence="6">
        <text>L-seryl-[protein] + ATP = O-phospho-L-seryl-[protein] + ADP + H(+)</text>
        <dbReference type="Rhea" id="RHEA:17989"/>
        <dbReference type="Rhea" id="RHEA-COMP:9863"/>
        <dbReference type="Rhea" id="RHEA-COMP:11604"/>
        <dbReference type="ChEBI" id="CHEBI:15378"/>
        <dbReference type="ChEBI" id="CHEBI:29999"/>
        <dbReference type="ChEBI" id="CHEBI:30616"/>
        <dbReference type="ChEBI" id="CHEBI:83421"/>
        <dbReference type="ChEBI" id="CHEBI:456216"/>
        <dbReference type="EC" id="2.7.11.1"/>
    </reaction>
</comment>
<dbReference type="InterPro" id="IPR036426">
    <property type="entry name" value="Bulb-type_lectin_dom_sf"/>
</dbReference>
<dbReference type="PANTHER" id="PTHR32444:SF63">
    <property type="entry name" value="G-TYPE LECTIN S-RECEPTOR-LIKE SERINE_THREONINE-PROTEIN KINASE RKS1"/>
    <property type="match status" value="1"/>
</dbReference>
<dbReference type="SMART" id="SM00108">
    <property type="entry name" value="B_lectin"/>
    <property type="match status" value="1"/>
</dbReference>
<feature type="chain" id="PRO_5012885326" description="non-specific serine/threonine protein kinase" evidence="8">
    <location>
        <begin position="23"/>
        <end position="302"/>
    </location>
</feature>
<gene>
    <name evidence="12" type="ORF">CFOL_v3_27452</name>
</gene>
<dbReference type="Proteomes" id="UP000187406">
    <property type="component" value="Unassembled WGS sequence"/>
</dbReference>
<keyword evidence="2 8" id="KW-0732">Signal</keyword>
<evidence type="ECO:0000256" key="2">
    <source>
        <dbReference type="ARBA" id="ARBA00022729"/>
    </source>
</evidence>
<keyword evidence="7" id="KW-0245">EGF-like domain</keyword>
<evidence type="ECO:0000256" key="3">
    <source>
        <dbReference type="ARBA" id="ARBA00023157"/>
    </source>
</evidence>
<evidence type="ECO:0000256" key="5">
    <source>
        <dbReference type="ARBA" id="ARBA00047899"/>
    </source>
</evidence>
<dbReference type="Gene3D" id="2.90.10.30">
    <property type="match status" value="1"/>
</dbReference>
<dbReference type="EMBL" id="BDDD01003077">
    <property type="protein sequence ID" value="GAV84007.1"/>
    <property type="molecule type" value="Genomic_DNA"/>
</dbReference>
<dbReference type="GO" id="GO:0048544">
    <property type="term" value="P:recognition of pollen"/>
    <property type="evidence" value="ECO:0007669"/>
    <property type="project" value="InterPro"/>
</dbReference>
<feature type="signal peptide" evidence="8">
    <location>
        <begin position="1"/>
        <end position="22"/>
    </location>
</feature>
<comment type="caution">
    <text evidence="7">Lacks conserved residue(s) required for the propagation of feature annotation.</text>
</comment>
<dbReference type="EC" id="2.7.11.1" evidence="1"/>
<keyword evidence="4" id="KW-0325">Glycoprotein</keyword>
<evidence type="ECO:0000313" key="12">
    <source>
        <dbReference type="EMBL" id="GAV84007.1"/>
    </source>
</evidence>
<dbReference type="SUPFAM" id="SSF51110">
    <property type="entry name" value="alpha-D-mannose-specific plant lectins"/>
    <property type="match status" value="1"/>
</dbReference>
<organism evidence="12 13">
    <name type="scientific">Cephalotus follicularis</name>
    <name type="common">Albany pitcher plant</name>
    <dbReference type="NCBI Taxonomy" id="3775"/>
    <lineage>
        <taxon>Eukaryota</taxon>
        <taxon>Viridiplantae</taxon>
        <taxon>Streptophyta</taxon>
        <taxon>Embryophyta</taxon>
        <taxon>Tracheophyta</taxon>
        <taxon>Spermatophyta</taxon>
        <taxon>Magnoliopsida</taxon>
        <taxon>eudicotyledons</taxon>
        <taxon>Gunneridae</taxon>
        <taxon>Pentapetalae</taxon>
        <taxon>rosids</taxon>
        <taxon>fabids</taxon>
        <taxon>Oxalidales</taxon>
        <taxon>Cephalotaceae</taxon>
        <taxon>Cephalotus</taxon>
    </lineage>
</organism>
<accession>A0A1Q3CUV5</accession>
<dbReference type="InterPro" id="IPR001480">
    <property type="entry name" value="Bulb-type_lectin_dom"/>
</dbReference>
<dbReference type="Pfam" id="PF01453">
    <property type="entry name" value="B_lectin"/>
    <property type="match status" value="1"/>
</dbReference>
<dbReference type="PANTHER" id="PTHR32444">
    <property type="entry name" value="BULB-TYPE LECTIN DOMAIN-CONTAINING PROTEIN"/>
    <property type="match status" value="1"/>
</dbReference>
<dbReference type="PROSITE" id="PS50927">
    <property type="entry name" value="BULB_LECTIN"/>
    <property type="match status" value="1"/>
</dbReference>
<dbReference type="InParanoid" id="A0A1Q3CUV5"/>
<dbReference type="Pfam" id="PF08276">
    <property type="entry name" value="PAN_2"/>
    <property type="match status" value="1"/>
</dbReference>
<proteinExistence type="predicted"/>
<evidence type="ECO:0000256" key="1">
    <source>
        <dbReference type="ARBA" id="ARBA00012513"/>
    </source>
</evidence>
<evidence type="ECO:0000313" key="13">
    <source>
        <dbReference type="Proteomes" id="UP000187406"/>
    </source>
</evidence>
<dbReference type="CDD" id="cd00028">
    <property type="entry name" value="B_lectin"/>
    <property type="match status" value="1"/>
</dbReference>
<evidence type="ECO:0000256" key="8">
    <source>
        <dbReference type="SAM" id="SignalP"/>
    </source>
</evidence>
<comment type="caution">
    <text evidence="12">The sequence shown here is derived from an EMBL/GenBank/DDBJ whole genome shotgun (WGS) entry which is preliminary data.</text>
</comment>
<evidence type="ECO:0000256" key="6">
    <source>
        <dbReference type="ARBA" id="ARBA00048679"/>
    </source>
</evidence>
<comment type="catalytic activity">
    <reaction evidence="5">
        <text>L-threonyl-[protein] + ATP = O-phospho-L-threonyl-[protein] + ADP + H(+)</text>
        <dbReference type="Rhea" id="RHEA:46608"/>
        <dbReference type="Rhea" id="RHEA-COMP:11060"/>
        <dbReference type="Rhea" id="RHEA-COMP:11605"/>
        <dbReference type="ChEBI" id="CHEBI:15378"/>
        <dbReference type="ChEBI" id="CHEBI:30013"/>
        <dbReference type="ChEBI" id="CHEBI:30616"/>
        <dbReference type="ChEBI" id="CHEBI:61977"/>
        <dbReference type="ChEBI" id="CHEBI:456216"/>
        <dbReference type="EC" id="2.7.11.1"/>
    </reaction>
</comment>
<dbReference type="AlphaFoldDB" id="A0A1Q3CUV5"/>
<evidence type="ECO:0000256" key="4">
    <source>
        <dbReference type="ARBA" id="ARBA00023180"/>
    </source>
</evidence>
<evidence type="ECO:0000259" key="10">
    <source>
        <dbReference type="PROSITE" id="PS50927"/>
    </source>
</evidence>
<evidence type="ECO:0000259" key="11">
    <source>
        <dbReference type="PROSITE" id="PS50948"/>
    </source>
</evidence>
<feature type="domain" description="Bulb-type lectin" evidence="10">
    <location>
        <begin position="23"/>
        <end position="147"/>
    </location>
</feature>
<name>A0A1Q3CUV5_CEPFO</name>
<dbReference type="STRING" id="3775.A0A1Q3CUV5"/>
<evidence type="ECO:0000259" key="9">
    <source>
        <dbReference type="PROSITE" id="PS50026"/>
    </source>
</evidence>
<dbReference type="InterPro" id="IPR000858">
    <property type="entry name" value="S_locus_glycoprot_dom"/>
</dbReference>
<sequence length="302" mass="33649">MYPVKWSLNVCPLFLIFQFCTSIDTITPNFSLKNGDELVSRGNIFTLGFFSAGNSKNRYIGIWYYQVPYQTVVWVENRNNPINDTSGVLAIDDHGNLVLFEHYRTLYVEQSEPSMDQDLVRSTEDCDYYGHCGVNSNCEQTNVGNLECTCLPGFEPNSSQEWILRDGSGGCVRKAGVSSCTSGEGFVKLPRVKVPDTSMAGVDMSLGLKECEEKCLRNCSCMAYASAYYEGNKGGVGCLTRYGDLVDARTYSNFGQEIYVRVDANQSGICLFCVFMVVSKSFNILGHACSLAFHEYLLRLHA</sequence>
<dbReference type="SMART" id="SM00473">
    <property type="entry name" value="PAN_AP"/>
    <property type="match status" value="1"/>
</dbReference>
<dbReference type="CDD" id="cd01098">
    <property type="entry name" value="PAN_AP_plant"/>
    <property type="match status" value="1"/>
</dbReference>
<dbReference type="Gene3D" id="2.10.25.10">
    <property type="entry name" value="Laminin"/>
    <property type="match status" value="1"/>
</dbReference>
<dbReference type="OrthoDB" id="1933550at2759"/>
<dbReference type="PROSITE" id="PS50948">
    <property type="entry name" value="PAN"/>
    <property type="match status" value="1"/>
</dbReference>